<name>A0A1X7AKC0_9GAMM</name>
<reference evidence="1 2" key="1">
    <citation type="submission" date="2017-03" db="EMBL/GenBank/DDBJ databases">
        <authorList>
            <person name="Afonso C.L."/>
            <person name="Miller P.J."/>
            <person name="Scott M.A."/>
            <person name="Spackman E."/>
            <person name="Goraichik I."/>
            <person name="Dimitrov K.M."/>
            <person name="Suarez D.L."/>
            <person name="Swayne D.E."/>
        </authorList>
    </citation>
    <scope>NUCLEOTIDE SEQUENCE [LARGE SCALE GENOMIC DNA]</scope>
    <source>
        <strain evidence="1">SB41UT1</strain>
    </source>
</reference>
<gene>
    <name evidence="1" type="primary">cat_1</name>
    <name evidence="1" type="ORF">EHSB41UT_02289</name>
</gene>
<keyword evidence="2" id="KW-1185">Reference proteome</keyword>
<dbReference type="SMART" id="SM01059">
    <property type="entry name" value="CAT"/>
    <property type="match status" value="1"/>
</dbReference>
<dbReference type="Pfam" id="PF00302">
    <property type="entry name" value="CAT"/>
    <property type="match status" value="1"/>
</dbReference>
<dbReference type="SUPFAM" id="SSF52777">
    <property type="entry name" value="CoA-dependent acyltransferases"/>
    <property type="match status" value="1"/>
</dbReference>
<dbReference type="GO" id="GO:0008811">
    <property type="term" value="F:chloramphenicol O-acetyltransferase activity"/>
    <property type="evidence" value="ECO:0007669"/>
    <property type="project" value="UniProtKB-EC"/>
</dbReference>
<dbReference type="PANTHER" id="PTHR38474:SF1">
    <property type="entry name" value="SLR0299 PROTEIN"/>
    <property type="match status" value="1"/>
</dbReference>
<evidence type="ECO:0000313" key="2">
    <source>
        <dbReference type="Proteomes" id="UP000196573"/>
    </source>
</evidence>
<dbReference type="InterPro" id="IPR001707">
    <property type="entry name" value="Cmp_AcTrfase"/>
</dbReference>
<dbReference type="Proteomes" id="UP000196573">
    <property type="component" value="Unassembled WGS sequence"/>
</dbReference>
<dbReference type="AlphaFoldDB" id="A0A1X7AKC0"/>
<dbReference type="InterPro" id="IPR023213">
    <property type="entry name" value="CAT-like_dom_sf"/>
</dbReference>
<sequence>MQSRSEQLAFFNQMDYPYTHVCAEVEVHPLLDYCEHHHISSYLALMHIFMGIAHQTEWMATRIRGNDTIRHQNLRVATTMLGKDRNVRFIRMNWLRDFKAFLELAQPLFDQARESDDFTINFDSSELCESDDIIILSCLPWLRFTSVGTPVPLKKPDQIPRIGWGKYTPVGDKIIMPVGIHANHAVADGYQLCVFFQDLERIISAPEQWFA</sequence>
<dbReference type="EMBL" id="FWPT01000005">
    <property type="protein sequence ID" value="SMA47036.1"/>
    <property type="molecule type" value="Genomic_DNA"/>
</dbReference>
<keyword evidence="1" id="KW-0808">Transferase</keyword>
<dbReference type="Gene3D" id="3.30.559.10">
    <property type="entry name" value="Chloramphenicol acetyltransferase-like domain"/>
    <property type="match status" value="1"/>
</dbReference>
<accession>A0A1X7AKC0</accession>
<organism evidence="1 2">
    <name type="scientific">Parendozoicomonas haliclonae</name>
    <dbReference type="NCBI Taxonomy" id="1960125"/>
    <lineage>
        <taxon>Bacteria</taxon>
        <taxon>Pseudomonadati</taxon>
        <taxon>Pseudomonadota</taxon>
        <taxon>Gammaproteobacteria</taxon>
        <taxon>Oceanospirillales</taxon>
        <taxon>Endozoicomonadaceae</taxon>
        <taxon>Parendozoicomonas</taxon>
    </lineage>
</organism>
<protein>
    <submittedName>
        <fullName evidence="1">Chloramphenicol acetyltransferase</fullName>
        <ecNumber evidence="1">2.3.1.28</ecNumber>
    </submittedName>
</protein>
<keyword evidence="1" id="KW-0012">Acyltransferase</keyword>
<dbReference type="PANTHER" id="PTHR38474">
    <property type="entry name" value="SLR0299 PROTEIN"/>
    <property type="match status" value="1"/>
</dbReference>
<proteinExistence type="predicted"/>
<dbReference type="RefSeq" id="WP_165767232.1">
    <property type="nucleotide sequence ID" value="NZ_CBCSCN010000003.1"/>
</dbReference>
<evidence type="ECO:0000313" key="1">
    <source>
        <dbReference type="EMBL" id="SMA47036.1"/>
    </source>
</evidence>
<dbReference type="EC" id="2.3.1.28" evidence="1"/>